<reference evidence="1" key="2">
    <citation type="submission" date="2020-09" db="EMBL/GenBank/DDBJ databases">
        <authorList>
            <person name="Sun Q."/>
            <person name="Kim S."/>
        </authorList>
    </citation>
    <scope>NUCLEOTIDE SEQUENCE</scope>
    <source>
        <strain evidence="1">KCTC 12988</strain>
    </source>
</reference>
<evidence type="ECO:0008006" key="3">
    <source>
        <dbReference type="Google" id="ProtNLM"/>
    </source>
</evidence>
<name>A0A918WI63_9BACT</name>
<protein>
    <recommendedName>
        <fullName evidence="3">Tetratricopeptide repeat protein</fullName>
    </recommendedName>
</protein>
<keyword evidence="2" id="KW-1185">Reference proteome</keyword>
<gene>
    <name evidence="1" type="ORF">GCM10007100_13200</name>
</gene>
<comment type="caution">
    <text evidence="1">The sequence shown here is derived from an EMBL/GenBank/DDBJ whole genome shotgun (WGS) entry which is preliminary data.</text>
</comment>
<proteinExistence type="predicted"/>
<dbReference type="Gene3D" id="1.25.40.10">
    <property type="entry name" value="Tetratricopeptide repeat domain"/>
    <property type="match status" value="1"/>
</dbReference>
<organism evidence="1 2">
    <name type="scientific">Roseibacillus persicicus</name>
    <dbReference type="NCBI Taxonomy" id="454148"/>
    <lineage>
        <taxon>Bacteria</taxon>
        <taxon>Pseudomonadati</taxon>
        <taxon>Verrucomicrobiota</taxon>
        <taxon>Verrucomicrobiia</taxon>
        <taxon>Verrucomicrobiales</taxon>
        <taxon>Verrucomicrobiaceae</taxon>
        <taxon>Roseibacillus</taxon>
    </lineage>
</organism>
<dbReference type="EMBL" id="BMXI01000004">
    <property type="protein sequence ID" value="GHC48641.1"/>
    <property type="molecule type" value="Genomic_DNA"/>
</dbReference>
<evidence type="ECO:0000313" key="1">
    <source>
        <dbReference type="EMBL" id="GHC48641.1"/>
    </source>
</evidence>
<sequence length="423" mass="47659">MRNILTFLVIASLGIPSIKAQSLEEVEVDPKLAQALDVFSEEKGAEPVKVPKAIRQYFNQLSKATRKKKELDATRFLSATGLFNATKEAGAFEGVAEDKVRAIEMALPTAINAMSAPLKMLAYDKFKVLRIEKLEAGQRIVYVRLYDNELNVTTPMRWWLVKEEDIYRAYDFEDLSVGLRTTSIMTAALIANMGDKVPEWFPAVMAVVVPMQTLDMGDPDSWVKLEKPIFALAETELPDDFRNFASVMKVAVFQVKGEVQGALEELAAARQEGFDCPMWHYLKGSVLSADENYDEAIEEFASHAKLFGWDSDVLEMVSDCYYELGDMEHAREAALRGLKDNPLSWACAASLAASSNLMQIREEIPGIFKQGRDEEVFYESALDYLLDLEENEKAKVLYSVFQKAVGESDLFEYYDEVFADLEE</sequence>
<dbReference type="Proteomes" id="UP000644507">
    <property type="component" value="Unassembled WGS sequence"/>
</dbReference>
<reference evidence="1" key="1">
    <citation type="journal article" date="2014" name="Int. J. Syst. Evol. Microbiol.">
        <title>Complete genome sequence of Corynebacterium casei LMG S-19264T (=DSM 44701T), isolated from a smear-ripened cheese.</title>
        <authorList>
            <consortium name="US DOE Joint Genome Institute (JGI-PGF)"/>
            <person name="Walter F."/>
            <person name="Albersmeier A."/>
            <person name="Kalinowski J."/>
            <person name="Ruckert C."/>
        </authorList>
    </citation>
    <scope>NUCLEOTIDE SEQUENCE</scope>
    <source>
        <strain evidence="1">KCTC 12988</strain>
    </source>
</reference>
<dbReference type="InterPro" id="IPR011990">
    <property type="entry name" value="TPR-like_helical_dom_sf"/>
</dbReference>
<dbReference type="RefSeq" id="WP_189568589.1">
    <property type="nucleotide sequence ID" value="NZ_BMXI01000004.1"/>
</dbReference>
<dbReference type="SUPFAM" id="SSF48452">
    <property type="entry name" value="TPR-like"/>
    <property type="match status" value="1"/>
</dbReference>
<evidence type="ECO:0000313" key="2">
    <source>
        <dbReference type="Proteomes" id="UP000644507"/>
    </source>
</evidence>
<accession>A0A918WI63</accession>
<dbReference type="AlphaFoldDB" id="A0A918WI63"/>